<protein>
    <submittedName>
        <fullName evidence="2">NADH dehydrogenase</fullName>
    </submittedName>
</protein>
<sequence length="235" mass="25153">MTQTETQTETSFLDAQTRAQVGERLQDLTVPVELRVYTAGAIVLPGEGERGLQQETLALLGEVAALNEHLTVHEVPLSSPEAQALGLTSAPTILLREAGSERHNIRFLGLPAGYEFSTLIDTLRLLGSGQSGLPGRLREELAAVQAPVRMQAFVTPGCPYCPRAVLTAYRFALENPHILAEGIEATEFPRMADRYRIGGVPDTVIEGAAGTERVLGGQPERVFLQSVLKAAGVAG</sequence>
<evidence type="ECO:0000313" key="3">
    <source>
        <dbReference type="Proteomes" id="UP001404956"/>
    </source>
</evidence>
<dbReference type="CDD" id="cd02973">
    <property type="entry name" value="TRX_GRX_like"/>
    <property type="match status" value="1"/>
</dbReference>
<accession>A0ABP9XF86</accession>
<dbReference type="SUPFAM" id="SSF52833">
    <property type="entry name" value="Thioredoxin-like"/>
    <property type="match status" value="2"/>
</dbReference>
<dbReference type="InterPro" id="IPR012336">
    <property type="entry name" value="Thioredoxin-like_fold"/>
</dbReference>
<dbReference type="PANTHER" id="PTHR37170">
    <property type="entry name" value="GLUTAREDOXIN-RELATED"/>
    <property type="match status" value="1"/>
</dbReference>
<feature type="domain" description="Thioredoxin-like fold" evidence="1">
    <location>
        <begin position="154"/>
        <end position="228"/>
    </location>
</feature>
<proteinExistence type="predicted"/>
<dbReference type="Gene3D" id="3.40.30.80">
    <property type="match status" value="1"/>
</dbReference>
<name>A0ABP9XF86_9DEIO</name>
<dbReference type="Proteomes" id="UP001404956">
    <property type="component" value="Unassembled WGS sequence"/>
</dbReference>
<organism evidence="2 3">
    <name type="scientific">Deinococcus aluminii</name>
    <dbReference type="NCBI Taxonomy" id="1656885"/>
    <lineage>
        <taxon>Bacteria</taxon>
        <taxon>Thermotogati</taxon>
        <taxon>Deinococcota</taxon>
        <taxon>Deinococci</taxon>
        <taxon>Deinococcales</taxon>
        <taxon>Deinococcaceae</taxon>
        <taxon>Deinococcus</taxon>
    </lineage>
</organism>
<dbReference type="EMBL" id="BAABRV010000005">
    <property type="protein sequence ID" value="GAA5534024.1"/>
    <property type="molecule type" value="Genomic_DNA"/>
</dbReference>
<dbReference type="RefSeq" id="WP_345454976.1">
    <property type="nucleotide sequence ID" value="NZ_BAABRV010000005.1"/>
</dbReference>
<dbReference type="InterPro" id="IPR036249">
    <property type="entry name" value="Thioredoxin-like_sf"/>
</dbReference>
<keyword evidence="3" id="KW-1185">Reference proteome</keyword>
<evidence type="ECO:0000313" key="2">
    <source>
        <dbReference type="EMBL" id="GAA5534024.1"/>
    </source>
</evidence>
<dbReference type="Pfam" id="PF13192">
    <property type="entry name" value="Thioredoxin_3"/>
    <property type="match status" value="1"/>
</dbReference>
<dbReference type="InterPro" id="IPR011903">
    <property type="entry name" value="TON_0319-like"/>
</dbReference>
<dbReference type="NCBIfam" id="TIGR02187">
    <property type="entry name" value="PDO_seleno_TRX"/>
    <property type="match status" value="1"/>
</dbReference>
<dbReference type="PANTHER" id="PTHR37170:SF1">
    <property type="entry name" value="GLUTAREDOXIN-LIKE PROTEIN"/>
    <property type="match status" value="1"/>
</dbReference>
<reference evidence="2 3" key="1">
    <citation type="submission" date="2024-02" db="EMBL/GenBank/DDBJ databases">
        <title>Deinococcus aluminii NBRC 112889.</title>
        <authorList>
            <person name="Ichikawa N."/>
            <person name="Katano-Makiyama Y."/>
            <person name="Hidaka K."/>
        </authorList>
    </citation>
    <scope>NUCLEOTIDE SEQUENCE [LARGE SCALE GENOMIC DNA]</scope>
    <source>
        <strain evidence="2 3">NBRC 112889</strain>
    </source>
</reference>
<comment type="caution">
    <text evidence="2">The sequence shown here is derived from an EMBL/GenBank/DDBJ whole genome shotgun (WGS) entry which is preliminary data.</text>
</comment>
<gene>
    <name evidence="2" type="primary">ahpF_2</name>
    <name evidence="2" type="ORF">Dalu01_02432</name>
</gene>
<evidence type="ECO:0000259" key="1">
    <source>
        <dbReference type="Pfam" id="PF13192"/>
    </source>
</evidence>